<reference evidence="1 2" key="1">
    <citation type="submission" date="2010-05" db="EMBL/GenBank/DDBJ databases">
        <title>The Genome Sequence of Thecamonas trahens ATCC 50062.</title>
        <authorList>
            <consortium name="The Broad Institute Genome Sequencing Platform"/>
            <person name="Russ C."/>
            <person name="Cuomo C."/>
            <person name="Shea T."/>
            <person name="Young S.K."/>
            <person name="Zeng Q."/>
            <person name="Koehrsen M."/>
            <person name="Haas B."/>
            <person name="Borodovsky M."/>
            <person name="Guigo R."/>
            <person name="Alvarado L."/>
            <person name="Berlin A."/>
            <person name="Bochicchio J."/>
            <person name="Borenstein D."/>
            <person name="Chapman S."/>
            <person name="Chen Z."/>
            <person name="Freedman E."/>
            <person name="Gellesch M."/>
            <person name="Goldberg J."/>
            <person name="Griggs A."/>
            <person name="Gujja S."/>
            <person name="Heilman E."/>
            <person name="Heiman D."/>
            <person name="Hepburn T."/>
            <person name="Howarth C."/>
            <person name="Jen D."/>
            <person name="Larson L."/>
            <person name="Mehta T."/>
            <person name="Park D."/>
            <person name="Pearson M."/>
            <person name="Roberts A."/>
            <person name="Saif S."/>
            <person name="Shenoy N."/>
            <person name="Sisk P."/>
            <person name="Stolte C."/>
            <person name="Sykes S."/>
            <person name="Thomson T."/>
            <person name="Walk T."/>
            <person name="White J."/>
            <person name="Yandava C."/>
            <person name="Burger G."/>
            <person name="Gray M.W."/>
            <person name="Holland P.W.H."/>
            <person name="King N."/>
            <person name="Lang F.B.F."/>
            <person name="Roger A.J."/>
            <person name="Ruiz-Trillo I."/>
            <person name="Lander E."/>
            <person name="Nusbaum C."/>
        </authorList>
    </citation>
    <scope>NUCLEOTIDE SEQUENCE [LARGE SCALE GENOMIC DNA]</scope>
    <source>
        <strain evidence="1 2">ATCC 50062</strain>
    </source>
</reference>
<proteinExistence type="predicted"/>
<sequence>MQATINTRGRPPRAWSTDVCDVLLKYICSGSQPRARVVEYLEHALVVDVVAPVTYLAAVSALDVEELVAHPARLAALVRLLSTALSSLAVDVDSLGLGDGNDESAERDGVVEMKTTVVSAVDEEAAALISGLSFAFHALGACLDAVLRNGSTSQLGLMAAAENAQSLVALVGEVLDDQLCFITLVVAVHDVPDDWRALVSAAQAVRLSLDAAEANGVSAPGDIRMALATVVARMESAEHPRRQAVKAAHGSFLIGPAALTTAPFDVSDAVQYRMEAMGHALVVVSDADMVRSFMVLAELSQLPLGEVVAQVVSGAYMSYQDVDVVDDVIAFASLPRLLALWQASADDPAAFADALCSAILHLWQASEKTPANVVCLPKFAQGLLASLPHHLQLSMAQAEEYTHAGLQIESEADKLGSVSRKLSKAAMPLPNTPVGILDGDDDFLNDLFAPSESESGAATPSLAAGGVRAKPAAPFVSEASRTVAYAIASGTALAPLAVINDPSVVATSSQVGPLFAHIRNPQTPLDEAVKLLTQLFSDKVRIEVAAAVAEHVVEMVSAMADSVDTLGRSDMALLYSLLGATDAVAIRLAQIGLGLQYGAALARLALALIALSGSVGHGLAAPAVLLFVSFYDKLELASYLSFDVFVQSTAAEIGEASAISADLRALVEAHQTVSAAAESEAAKTATQQMKVALFSTSNAQRVTGALQTLLEAMSPWAAGVATMAIVQNIAERLHGADVATAASQLATIIDVLVALGKLSPYAMIAPLWWLATLPDVALQDAVGKSAASLFESLPNLPGLRPVVARRMVATFRQPCSESSPLVAIVAAAGGRTVGGREGEADGAVVGVAASLRLAKWLRDHDMRAVRMVRQLALVTSTRHAVDAVIDAAVGPNSPALRLGASSQRPDFAAYVLHIALGVRGLGPLLTGTIPALVPKLTSRRQAIQLAHVVVRVLALAGDDAVPRRIIRQFFAFVTEFLEAMALAMRPAIAFPLGVLALIYQHRSLARVLQAAPATRLACALRCLRHDAMAVPLFRLDTTSGRERLVHLFATISDAPF</sequence>
<evidence type="ECO:0000313" key="1">
    <source>
        <dbReference type="EMBL" id="KNC47851.1"/>
    </source>
</evidence>
<accession>A0A0L0D6X4</accession>
<dbReference type="RefSeq" id="XP_013759329.1">
    <property type="nucleotide sequence ID" value="XM_013903875.1"/>
</dbReference>
<protein>
    <submittedName>
        <fullName evidence="1">Uncharacterized protein</fullName>
    </submittedName>
</protein>
<organism evidence="1 2">
    <name type="scientific">Thecamonas trahens ATCC 50062</name>
    <dbReference type="NCBI Taxonomy" id="461836"/>
    <lineage>
        <taxon>Eukaryota</taxon>
        <taxon>Apusozoa</taxon>
        <taxon>Apusomonadida</taxon>
        <taxon>Apusomonadidae</taxon>
        <taxon>Thecamonas</taxon>
    </lineage>
</organism>
<dbReference type="GeneID" id="25563644"/>
<dbReference type="Proteomes" id="UP000054408">
    <property type="component" value="Unassembled WGS sequence"/>
</dbReference>
<keyword evidence="2" id="KW-1185">Reference proteome</keyword>
<dbReference type="AlphaFoldDB" id="A0A0L0D6X4"/>
<evidence type="ECO:0000313" key="2">
    <source>
        <dbReference type="Proteomes" id="UP000054408"/>
    </source>
</evidence>
<gene>
    <name evidence="1" type="ORF">AMSG_04081</name>
</gene>
<name>A0A0L0D6X4_THETB</name>
<dbReference type="EMBL" id="GL349448">
    <property type="protein sequence ID" value="KNC47851.1"/>
    <property type="molecule type" value="Genomic_DNA"/>
</dbReference>